<dbReference type="GO" id="GO:0031638">
    <property type="term" value="P:zymogen activation"/>
    <property type="evidence" value="ECO:0007669"/>
    <property type="project" value="TreeGrafter"/>
</dbReference>
<keyword evidence="2 5" id="KW-0378">Hydrolase</keyword>
<dbReference type="HOGENOM" id="CLU_006842_7_2_1"/>
<dbReference type="GO" id="GO:0004252">
    <property type="term" value="F:serine-type endopeptidase activity"/>
    <property type="evidence" value="ECO:0007669"/>
    <property type="project" value="InterPro"/>
</dbReference>
<dbReference type="PANTHER" id="PTHR24264">
    <property type="entry name" value="TRYPSIN-RELATED"/>
    <property type="match status" value="1"/>
</dbReference>
<evidence type="ECO:0000256" key="1">
    <source>
        <dbReference type="ARBA" id="ARBA00022670"/>
    </source>
</evidence>
<evidence type="ECO:0000256" key="2">
    <source>
        <dbReference type="ARBA" id="ARBA00022801"/>
    </source>
</evidence>
<dbReference type="AlphaFoldDB" id="B3M7Q9"/>
<reference evidence="5 6" key="1">
    <citation type="journal article" date="2007" name="Nature">
        <title>Evolution of genes and genomes on the Drosophila phylogeny.</title>
        <authorList>
            <consortium name="Drosophila 12 Genomes Consortium"/>
            <person name="Clark A.G."/>
            <person name="Eisen M.B."/>
            <person name="Smith D.R."/>
            <person name="Bergman C.M."/>
            <person name="Oliver B."/>
            <person name="Markow T.A."/>
            <person name="Kaufman T.C."/>
            <person name="Kellis M."/>
            <person name="Gelbart W."/>
            <person name="Iyer V.N."/>
            <person name="Pollard D.A."/>
            <person name="Sackton T.B."/>
            <person name="Larracuente A.M."/>
            <person name="Singh N.D."/>
            <person name="Abad J.P."/>
            <person name="Abt D.N."/>
            <person name="Adryan B."/>
            <person name="Aguade M."/>
            <person name="Akashi H."/>
            <person name="Anderson W.W."/>
            <person name="Aquadro C.F."/>
            <person name="Ardell D.H."/>
            <person name="Arguello R."/>
            <person name="Artieri C.G."/>
            <person name="Barbash D.A."/>
            <person name="Barker D."/>
            <person name="Barsanti P."/>
            <person name="Batterham P."/>
            <person name="Batzoglou S."/>
            <person name="Begun D."/>
            <person name="Bhutkar A."/>
            <person name="Blanco E."/>
            <person name="Bosak S.A."/>
            <person name="Bradley R.K."/>
            <person name="Brand A.D."/>
            <person name="Brent M.R."/>
            <person name="Brooks A.N."/>
            <person name="Brown R.H."/>
            <person name="Butlin R.K."/>
            <person name="Caggese C."/>
            <person name="Calvi B.R."/>
            <person name="Bernardo de Carvalho A."/>
            <person name="Caspi A."/>
            <person name="Castrezana S."/>
            <person name="Celniker S.E."/>
            <person name="Chang J.L."/>
            <person name="Chapple C."/>
            <person name="Chatterji S."/>
            <person name="Chinwalla A."/>
            <person name="Civetta A."/>
            <person name="Clifton S.W."/>
            <person name="Comeron J.M."/>
            <person name="Costello J.C."/>
            <person name="Coyne J.A."/>
            <person name="Daub J."/>
            <person name="David R.G."/>
            <person name="Delcher A.L."/>
            <person name="Delehaunty K."/>
            <person name="Do C.B."/>
            <person name="Ebling H."/>
            <person name="Edwards K."/>
            <person name="Eickbush T."/>
            <person name="Evans J.D."/>
            <person name="Filipski A."/>
            <person name="Findeiss S."/>
            <person name="Freyhult E."/>
            <person name="Fulton L."/>
            <person name="Fulton R."/>
            <person name="Garcia A.C."/>
            <person name="Gardiner A."/>
            <person name="Garfield D.A."/>
            <person name="Garvin B.E."/>
            <person name="Gibson G."/>
            <person name="Gilbert D."/>
            <person name="Gnerre S."/>
            <person name="Godfrey J."/>
            <person name="Good R."/>
            <person name="Gotea V."/>
            <person name="Gravely B."/>
            <person name="Greenberg A.J."/>
            <person name="Griffiths-Jones S."/>
            <person name="Gross S."/>
            <person name="Guigo R."/>
            <person name="Gustafson E.A."/>
            <person name="Haerty W."/>
            <person name="Hahn M.W."/>
            <person name="Halligan D.L."/>
            <person name="Halpern A.L."/>
            <person name="Halter G.M."/>
            <person name="Han M.V."/>
            <person name="Heger A."/>
            <person name="Hillier L."/>
            <person name="Hinrichs A.S."/>
            <person name="Holmes I."/>
            <person name="Hoskins R.A."/>
            <person name="Hubisz M.J."/>
            <person name="Hultmark D."/>
            <person name="Huntley M.A."/>
            <person name="Jaffe D.B."/>
            <person name="Jagadeeshan S."/>
            <person name="Jeck W.R."/>
            <person name="Johnson J."/>
            <person name="Jones C.D."/>
            <person name="Jordan W.C."/>
            <person name="Karpen G.H."/>
            <person name="Kataoka E."/>
            <person name="Keightley P.D."/>
            <person name="Kheradpour P."/>
            <person name="Kirkness E.F."/>
            <person name="Koerich L.B."/>
            <person name="Kristiansen K."/>
            <person name="Kudrna D."/>
            <person name="Kulathinal R.J."/>
            <person name="Kumar S."/>
            <person name="Kwok R."/>
            <person name="Lander E."/>
            <person name="Langley C.H."/>
            <person name="Lapoint R."/>
            <person name="Lazzaro B.P."/>
            <person name="Lee S.J."/>
            <person name="Levesque L."/>
            <person name="Li R."/>
            <person name="Lin C.F."/>
            <person name="Lin M.F."/>
            <person name="Lindblad-Toh K."/>
            <person name="Llopart A."/>
            <person name="Long M."/>
            <person name="Low L."/>
            <person name="Lozovsky E."/>
            <person name="Lu J."/>
            <person name="Luo M."/>
            <person name="Machado C.A."/>
            <person name="Makalowski W."/>
            <person name="Marzo M."/>
            <person name="Matsuda M."/>
            <person name="Matzkin L."/>
            <person name="McAllister B."/>
            <person name="McBride C.S."/>
            <person name="McKernan B."/>
            <person name="McKernan K."/>
            <person name="Mendez-Lago M."/>
            <person name="Minx P."/>
            <person name="Mollenhauer M.U."/>
            <person name="Montooth K."/>
            <person name="Mount S.M."/>
            <person name="Mu X."/>
            <person name="Myers E."/>
            <person name="Negre B."/>
            <person name="Newfeld S."/>
            <person name="Nielsen R."/>
            <person name="Noor M.A."/>
            <person name="O'Grady P."/>
            <person name="Pachter L."/>
            <person name="Papaceit M."/>
            <person name="Parisi M.J."/>
            <person name="Parisi M."/>
            <person name="Parts L."/>
            <person name="Pedersen J.S."/>
            <person name="Pesole G."/>
            <person name="Phillippy A.M."/>
            <person name="Ponting C.P."/>
            <person name="Pop M."/>
            <person name="Porcelli D."/>
            <person name="Powell J.R."/>
            <person name="Prohaska S."/>
            <person name="Pruitt K."/>
            <person name="Puig M."/>
            <person name="Quesneville H."/>
            <person name="Ram K.R."/>
            <person name="Rand D."/>
            <person name="Rasmussen M.D."/>
            <person name="Reed L.K."/>
            <person name="Reenan R."/>
            <person name="Reily A."/>
            <person name="Remington K.A."/>
            <person name="Rieger T.T."/>
            <person name="Ritchie M.G."/>
            <person name="Robin C."/>
            <person name="Rogers Y.H."/>
            <person name="Rohde C."/>
            <person name="Rozas J."/>
            <person name="Rubenfield M.J."/>
            <person name="Ruiz A."/>
            <person name="Russo S."/>
            <person name="Salzberg S.L."/>
            <person name="Sanchez-Gracia A."/>
            <person name="Saranga D.J."/>
            <person name="Sato H."/>
            <person name="Schaeffer S.W."/>
            <person name="Schatz M.C."/>
            <person name="Schlenke T."/>
            <person name="Schwartz R."/>
            <person name="Segarra C."/>
            <person name="Singh R.S."/>
            <person name="Sirot L."/>
            <person name="Sirota M."/>
            <person name="Sisneros N.B."/>
            <person name="Smith C.D."/>
            <person name="Smith T.F."/>
            <person name="Spieth J."/>
            <person name="Stage D.E."/>
            <person name="Stark A."/>
            <person name="Stephan W."/>
            <person name="Strausberg R.L."/>
            <person name="Strempel S."/>
            <person name="Sturgill D."/>
            <person name="Sutton G."/>
            <person name="Sutton G.G."/>
            <person name="Tao W."/>
            <person name="Teichmann S."/>
            <person name="Tobari Y.N."/>
            <person name="Tomimura Y."/>
            <person name="Tsolas J.M."/>
            <person name="Valente V.L."/>
            <person name="Venter E."/>
            <person name="Venter J.C."/>
            <person name="Vicario S."/>
            <person name="Vieira F.G."/>
            <person name="Vilella A.J."/>
            <person name="Villasante A."/>
            <person name="Walenz B."/>
            <person name="Wang J."/>
            <person name="Wasserman M."/>
            <person name="Watts T."/>
            <person name="Wilson D."/>
            <person name="Wilson R.K."/>
            <person name="Wing R.A."/>
            <person name="Wolfner M.F."/>
            <person name="Wong A."/>
            <person name="Wong G.K."/>
            <person name="Wu C.I."/>
            <person name="Wu G."/>
            <person name="Yamamoto D."/>
            <person name="Yang H.P."/>
            <person name="Yang S.P."/>
            <person name="Yorke J.A."/>
            <person name="Yoshida K."/>
            <person name="Zdobnov E."/>
            <person name="Zhang P."/>
            <person name="Zhang Y."/>
            <person name="Zimin A.V."/>
            <person name="Baldwin J."/>
            <person name="Abdouelleil A."/>
            <person name="Abdulkadir J."/>
            <person name="Abebe A."/>
            <person name="Abera B."/>
            <person name="Abreu J."/>
            <person name="Acer S.C."/>
            <person name="Aftuck L."/>
            <person name="Alexander A."/>
            <person name="An P."/>
            <person name="Anderson E."/>
            <person name="Anderson S."/>
            <person name="Arachi H."/>
            <person name="Azer M."/>
            <person name="Bachantsang P."/>
            <person name="Barry A."/>
            <person name="Bayul T."/>
            <person name="Berlin A."/>
            <person name="Bessette D."/>
            <person name="Bloom T."/>
            <person name="Blye J."/>
            <person name="Boguslavskiy L."/>
            <person name="Bonnet C."/>
            <person name="Boukhgalter B."/>
            <person name="Bourzgui I."/>
            <person name="Brown A."/>
            <person name="Cahill P."/>
            <person name="Channer S."/>
            <person name="Cheshatsang Y."/>
            <person name="Chuda L."/>
            <person name="Citroen M."/>
            <person name="Collymore A."/>
            <person name="Cooke P."/>
            <person name="Costello M."/>
            <person name="D'Aco K."/>
            <person name="Daza R."/>
            <person name="De Haan G."/>
            <person name="DeGray S."/>
            <person name="DeMaso C."/>
            <person name="Dhargay N."/>
            <person name="Dooley K."/>
            <person name="Dooley E."/>
            <person name="Doricent M."/>
            <person name="Dorje P."/>
            <person name="Dorjee K."/>
            <person name="Dupes A."/>
            <person name="Elong R."/>
            <person name="Falk J."/>
            <person name="Farina A."/>
            <person name="Faro S."/>
            <person name="Ferguson D."/>
            <person name="Fisher S."/>
            <person name="Foley C.D."/>
            <person name="Franke A."/>
            <person name="Friedrich D."/>
            <person name="Gadbois L."/>
            <person name="Gearin G."/>
            <person name="Gearin C.R."/>
            <person name="Giannoukos G."/>
            <person name="Goode T."/>
            <person name="Graham J."/>
            <person name="Grandbois E."/>
            <person name="Grewal S."/>
            <person name="Gyaltsen K."/>
            <person name="Hafez N."/>
            <person name="Hagos B."/>
            <person name="Hall J."/>
            <person name="Henson C."/>
            <person name="Hollinger A."/>
            <person name="Honan T."/>
            <person name="Huard M.D."/>
            <person name="Hughes L."/>
            <person name="Hurhula B."/>
            <person name="Husby M.E."/>
            <person name="Kamat A."/>
            <person name="Kanga B."/>
            <person name="Kashin S."/>
            <person name="Khazanovich D."/>
            <person name="Kisner P."/>
            <person name="Lance K."/>
            <person name="Lara M."/>
            <person name="Lee W."/>
            <person name="Lennon N."/>
            <person name="Letendre F."/>
            <person name="LeVine R."/>
            <person name="Lipovsky A."/>
            <person name="Liu X."/>
            <person name="Liu J."/>
            <person name="Liu S."/>
            <person name="Lokyitsang T."/>
            <person name="Lokyitsang Y."/>
            <person name="Lubonja R."/>
            <person name="Lui A."/>
            <person name="MacDonald P."/>
            <person name="Magnisalis V."/>
            <person name="Maru K."/>
            <person name="Matthews C."/>
            <person name="McCusker W."/>
            <person name="McDonough S."/>
            <person name="Mehta T."/>
            <person name="Meldrim J."/>
            <person name="Meneus L."/>
            <person name="Mihai O."/>
            <person name="Mihalev A."/>
            <person name="Mihova T."/>
            <person name="Mittelman R."/>
            <person name="Mlenga V."/>
            <person name="Montmayeur A."/>
            <person name="Mulrain L."/>
            <person name="Navidi A."/>
            <person name="Naylor J."/>
            <person name="Negash T."/>
            <person name="Nguyen T."/>
            <person name="Nguyen N."/>
            <person name="Nicol R."/>
            <person name="Norbu C."/>
            <person name="Norbu N."/>
            <person name="Novod N."/>
            <person name="O'Neill B."/>
            <person name="Osman S."/>
            <person name="Markiewicz E."/>
            <person name="Oyono O.L."/>
            <person name="Patti C."/>
            <person name="Phunkhang P."/>
            <person name="Pierre F."/>
            <person name="Priest M."/>
            <person name="Raghuraman S."/>
            <person name="Rege F."/>
            <person name="Reyes R."/>
            <person name="Rise C."/>
            <person name="Rogov P."/>
            <person name="Ross K."/>
            <person name="Ryan E."/>
            <person name="Settipalli S."/>
            <person name="Shea T."/>
            <person name="Sherpa N."/>
            <person name="Shi L."/>
            <person name="Shih D."/>
            <person name="Sparrow T."/>
            <person name="Spaulding J."/>
            <person name="Stalker J."/>
            <person name="Stange-Thomann N."/>
            <person name="Stavropoulos S."/>
            <person name="Stone C."/>
            <person name="Strader C."/>
            <person name="Tesfaye S."/>
            <person name="Thomson T."/>
            <person name="Thoulutsang Y."/>
            <person name="Thoulutsang D."/>
            <person name="Topham K."/>
            <person name="Topping I."/>
            <person name="Tsamla T."/>
            <person name="Vassiliev H."/>
            <person name="Vo A."/>
            <person name="Wangchuk T."/>
            <person name="Wangdi T."/>
            <person name="Weiand M."/>
            <person name="Wilkinson J."/>
            <person name="Wilson A."/>
            <person name="Yadav S."/>
            <person name="Young G."/>
            <person name="Yu Q."/>
            <person name="Zembek L."/>
            <person name="Zhong D."/>
            <person name="Zimmer A."/>
            <person name="Zwirko Z."/>
            <person name="Jaffe D.B."/>
            <person name="Alvarez P."/>
            <person name="Brockman W."/>
            <person name="Butler J."/>
            <person name="Chin C."/>
            <person name="Gnerre S."/>
            <person name="Grabherr M."/>
            <person name="Kleber M."/>
            <person name="Mauceli E."/>
            <person name="MacCallum I."/>
        </authorList>
    </citation>
    <scope>NUCLEOTIDE SEQUENCE [LARGE SCALE GENOMIC DNA]</scope>
    <source>
        <strain evidence="6">Tucson 14024-0371.13</strain>
    </source>
</reference>
<dbReference type="Pfam" id="PF00089">
    <property type="entry name" value="Trypsin"/>
    <property type="match status" value="1"/>
</dbReference>
<dbReference type="PANTHER" id="PTHR24264:SF46">
    <property type="entry name" value="COAGULATION FACTOR XII"/>
    <property type="match status" value="1"/>
</dbReference>
<feature type="domain" description="Peptidase S1" evidence="4">
    <location>
        <begin position="1"/>
        <end position="135"/>
    </location>
</feature>
<dbReference type="PROSITE" id="PS50240">
    <property type="entry name" value="TRYPSIN_DOM"/>
    <property type="match status" value="1"/>
</dbReference>
<dbReference type="EMBL" id="CH902618">
    <property type="protein sequence ID" value="EDV40987.2"/>
    <property type="molecule type" value="Genomic_DNA"/>
</dbReference>
<protein>
    <recommendedName>
        <fullName evidence="4">Peptidase S1 domain-containing protein</fullName>
    </recommendedName>
</protein>
<proteinExistence type="predicted"/>
<sequence length="191" mass="21379">MKLGVDLPTDSQYVGIINLPTTPPQRGLNYTVMGWGRMFKGGPLSEKLLHIDVELLPWDECDRLLNTFKEEMMCAGNLNNNLDENPCAGDTGGPLVLNETVYGIVSYRIGCGSKDLPSVYTNVHSHAKWIQETMIENGCGSLKSFLCLVVASLYCLVMRNRSMNSFAGFYLIKMIIFRPRGHPWRSRRASA</sequence>
<dbReference type="Proteomes" id="UP000007801">
    <property type="component" value="Unassembled WGS sequence"/>
</dbReference>
<keyword evidence="6" id="KW-1185">Reference proteome</keyword>
<dbReference type="Gene3D" id="2.40.10.10">
    <property type="entry name" value="Trypsin-like serine proteases"/>
    <property type="match status" value="1"/>
</dbReference>
<dbReference type="InterPro" id="IPR043504">
    <property type="entry name" value="Peptidase_S1_PA_chymotrypsin"/>
</dbReference>
<name>B3M7Q9_DROAN</name>
<evidence type="ECO:0000313" key="6">
    <source>
        <dbReference type="Proteomes" id="UP000007801"/>
    </source>
</evidence>
<evidence type="ECO:0000313" key="5">
    <source>
        <dbReference type="EMBL" id="EDV40987.2"/>
    </source>
</evidence>
<dbReference type="InterPro" id="IPR050127">
    <property type="entry name" value="Serine_Proteases_S1"/>
</dbReference>
<dbReference type="InterPro" id="IPR009003">
    <property type="entry name" value="Peptidase_S1_PA"/>
</dbReference>
<dbReference type="OrthoDB" id="10059102at2759"/>
<dbReference type="GO" id="GO:0005615">
    <property type="term" value="C:extracellular space"/>
    <property type="evidence" value="ECO:0007669"/>
    <property type="project" value="TreeGrafter"/>
</dbReference>
<organism evidence="5 6">
    <name type="scientific">Drosophila ananassae</name>
    <name type="common">Fruit fly</name>
    <dbReference type="NCBI Taxonomy" id="7217"/>
    <lineage>
        <taxon>Eukaryota</taxon>
        <taxon>Metazoa</taxon>
        <taxon>Ecdysozoa</taxon>
        <taxon>Arthropoda</taxon>
        <taxon>Hexapoda</taxon>
        <taxon>Insecta</taxon>
        <taxon>Pterygota</taxon>
        <taxon>Neoptera</taxon>
        <taxon>Endopterygota</taxon>
        <taxon>Diptera</taxon>
        <taxon>Brachycera</taxon>
        <taxon>Muscomorpha</taxon>
        <taxon>Ephydroidea</taxon>
        <taxon>Drosophilidae</taxon>
        <taxon>Drosophila</taxon>
        <taxon>Sophophora</taxon>
    </lineage>
</organism>
<dbReference type="InterPro" id="IPR001254">
    <property type="entry name" value="Trypsin_dom"/>
</dbReference>
<evidence type="ECO:0000256" key="3">
    <source>
        <dbReference type="ARBA" id="ARBA00022825"/>
    </source>
</evidence>
<dbReference type="InParanoid" id="B3M7Q9"/>
<dbReference type="STRING" id="7217.B3M7Q9"/>
<gene>
    <name evidence="5" type="primary">Dana\GF10797</name>
    <name evidence="5" type="synonym">dana_GLEANR_10755</name>
    <name evidence="5" type="ORF">GF10797</name>
</gene>
<evidence type="ECO:0000259" key="4">
    <source>
        <dbReference type="PROSITE" id="PS50240"/>
    </source>
</evidence>
<dbReference type="SMART" id="SM00020">
    <property type="entry name" value="Tryp_SPc"/>
    <property type="match status" value="1"/>
</dbReference>
<dbReference type="eggNOG" id="KOG3627">
    <property type="taxonomic scope" value="Eukaryota"/>
</dbReference>
<keyword evidence="3" id="KW-0720">Serine protease</keyword>
<dbReference type="GO" id="GO:0005791">
    <property type="term" value="C:rough endoplasmic reticulum"/>
    <property type="evidence" value="ECO:0007669"/>
    <property type="project" value="TreeGrafter"/>
</dbReference>
<accession>B3M7Q9</accession>
<keyword evidence="1" id="KW-0645">Protease</keyword>
<dbReference type="SUPFAM" id="SSF50494">
    <property type="entry name" value="Trypsin-like serine proteases"/>
    <property type="match status" value="1"/>
</dbReference>